<evidence type="ECO:0000313" key="2">
    <source>
        <dbReference type="EMBL" id="KAJ3094207.1"/>
    </source>
</evidence>
<feature type="region of interest" description="Disordered" evidence="1">
    <location>
        <begin position="1"/>
        <end position="29"/>
    </location>
</feature>
<dbReference type="GO" id="GO:0030992">
    <property type="term" value="C:intraciliary transport particle B"/>
    <property type="evidence" value="ECO:0007669"/>
    <property type="project" value="InterPro"/>
</dbReference>
<dbReference type="InterPro" id="IPR029600">
    <property type="entry name" value="IFT81"/>
</dbReference>
<accession>A0AAD5X7M4</accession>
<evidence type="ECO:0000256" key="1">
    <source>
        <dbReference type="SAM" id="MobiDB-lite"/>
    </source>
</evidence>
<dbReference type="GO" id="GO:0060271">
    <property type="term" value="P:cilium assembly"/>
    <property type="evidence" value="ECO:0007669"/>
    <property type="project" value="InterPro"/>
</dbReference>
<dbReference type="PANTHER" id="PTHR15614:SF2">
    <property type="entry name" value="INTRAFLAGELLAR TRANSPORT PROTEIN 81 HOMOLOG"/>
    <property type="match status" value="1"/>
</dbReference>
<dbReference type="EMBL" id="JADGJH010002897">
    <property type="protein sequence ID" value="KAJ3094207.1"/>
    <property type="molecule type" value="Genomic_DNA"/>
</dbReference>
<sequence length="232" mass="26425">MERRSGIQGYHASRAALEQASEQKSQMDEIKGKTLSEISNIVTTLSASINEKKTVLAPVIQQLRKMRVVANDLEAEFGEKRRQYKALMAGLDSGAVDLEQEVKGYRQDIQNDQSRYHYLNMSIGIIDIAQEKILHEMKAYIGGDEGVEAQQKARGFKSYRDIYNKKVVEQENLGKSLREEQKIVKAKHEPNVQQLFWFNDVRKLLLLKIDHNKKLLESGGLESSGFAQITQD</sequence>
<dbReference type="GO" id="GO:0015631">
    <property type="term" value="F:tubulin binding"/>
    <property type="evidence" value="ECO:0007669"/>
    <property type="project" value="InterPro"/>
</dbReference>
<reference evidence="2" key="1">
    <citation type="submission" date="2020-05" db="EMBL/GenBank/DDBJ databases">
        <title>Phylogenomic resolution of chytrid fungi.</title>
        <authorList>
            <person name="Stajich J.E."/>
            <person name="Amses K."/>
            <person name="Simmons R."/>
            <person name="Seto K."/>
            <person name="Myers J."/>
            <person name="Bonds A."/>
            <person name="Quandt C.A."/>
            <person name="Barry K."/>
            <person name="Liu P."/>
            <person name="Grigoriev I."/>
            <person name="Longcore J.E."/>
            <person name="James T.Y."/>
        </authorList>
    </citation>
    <scope>NUCLEOTIDE SEQUENCE</scope>
    <source>
        <strain evidence="2">JEL0513</strain>
    </source>
</reference>
<proteinExistence type="predicted"/>
<dbReference type="PANTHER" id="PTHR15614">
    <property type="entry name" value="INTRAFLAGELLAR TRANSPORT PROTEIN 81 HOMOLOG"/>
    <property type="match status" value="1"/>
</dbReference>
<organism evidence="2 3">
    <name type="scientific">Physocladia obscura</name>
    <dbReference type="NCBI Taxonomy" id="109957"/>
    <lineage>
        <taxon>Eukaryota</taxon>
        <taxon>Fungi</taxon>
        <taxon>Fungi incertae sedis</taxon>
        <taxon>Chytridiomycota</taxon>
        <taxon>Chytridiomycota incertae sedis</taxon>
        <taxon>Chytridiomycetes</taxon>
        <taxon>Chytridiales</taxon>
        <taxon>Chytriomycetaceae</taxon>
        <taxon>Physocladia</taxon>
    </lineage>
</organism>
<evidence type="ECO:0000313" key="3">
    <source>
        <dbReference type="Proteomes" id="UP001211907"/>
    </source>
</evidence>
<dbReference type="AlphaFoldDB" id="A0AAD5X7M4"/>
<dbReference type="Gene3D" id="1.20.1170.10">
    <property type="match status" value="1"/>
</dbReference>
<gene>
    <name evidence="2" type="primary">IFT81</name>
    <name evidence="2" type="ORF">HK100_006225</name>
</gene>
<dbReference type="GO" id="GO:0036064">
    <property type="term" value="C:ciliary basal body"/>
    <property type="evidence" value="ECO:0007669"/>
    <property type="project" value="TreeGrafter"/>
</dbReference>
<dbReference type="Proteomes" id="UP001211907">
    <property type="component" value="Unassembled WGS sequence"/>
</dbReference>
<protein>
    <submittedName>
        <fullName evidence="2">Intraflagellar transport protein 81</fullName>
    </submittedName>
</protein>
<dbReference type="GO" id="GO:0042073">
    <property type="term" value="P:intraciliary transport"/>
    <property type="evidence" value="ECO:0007669"/>
    <property type="project" value="InterPro"/>
</dbReference>
<keyword evidence="3" id="KW-1185">Reference proteome</keyword>
<comment type="caution">
    <text evidence="2">The sequence shown here is derived from an EMBL/GenBank/DDBJ whole genome shotgun (WGS) entry which is preliminary data.</text>
</comment>
<feature type="non-terminal residue" evidence="2">
    <location>
        <position position="232"/>
    </location>
</feature>
<name>A0AAD5X7M4_9FUNG</name>